<proteinExistence type="inferred from homology"/>
<dbReference type="SUPFAM" id="SSF47113">
    <property type="entry name" value="Histone-fold"/>
    <property type="match status" value="1"/>
</dbReference>
<dbReference type="GO" id="GO:0046982">
    <property type="term" value="F:protein heterodimerization activity"/>
    <property type="evidence" value="ECO:0007669"/>
    <property type="project" value="InterPro"/>
</dbReference>
<dbReference type="InterPro" id="IPR009072">
    <property type="entry name" value="Histone-fold"/>
</dbReference>
<evidence type="ECO:0000313" key="3">
    <source>
        <dbReference type="Proteomes" id="UP000515180"/>
    </source>
</evidence>
<dbReference type="AlphaFoldDB" id="A0A6P3DRG0"/>
<evidence type="ECO:0000313" key="4">
    <source>
        <dbReference type="RefSeq" id="XP_003489478.1"/>
    </source>
</evidence>
<dbReference type="GO" id="GO:0003677">
    <property type="term" value="F:DNA binding"/>
    <property type="evidence" value="ECO:0007669"/>
    <property type="project" value="InterPro"/>
</dbReference>
<dbReference type="OMA" id="RNDMILM"/>
<dbReference type="Proteomes" id="UP000515180">
    <property type="component" value="Unplaced"/>
</dbReference>
<protein>
    <submittedName>
        <fullName evidence="4">Histone H3.3-like isoform X2</fullName>
    </submittedName>
</protein>
<organism evidence="3 4">
    <name type="scientific">Bombus impatiens</name>
    <name type="common">Bumblebee</name>
    <dbReference type="NCBI Taxonomy" id="132113"/>
    <lineage>
        <taxon>Eukaryota</taxon>
        <taxon>Metazoa</taxon>
        <taxon>Ecdysozoa</taxon>
        <taxon>Arthropoda</taxon>
        <taxon>Hexapoda</taxon>
        <taxon>Insecta</taxon>
        <taxon>Pterygota</taxon>
        <taxon>Neoptera</taxon>
        <taxon>Endopterygota</taxon>
        <taxon>Hymenoptera</taxon>
        <taxon>Apocrita</taxon>
        <taxon>Aculeata</taxon>
        <taxon>Apoidea</taxon>
        <taxon>Anthophila</taxon>
        <taxon>Apidae</taxon>
        <taxon>Bombus</taxon>
        <taxon>Pyrobombus</taxon>
    </lineage>
</organism>
<dbReference type="InterPro" id="IPR007125">
    <property type="entry name" value="H2A/H2B/H3"/>
</dbReference>
<name>A0A6P3DRG0_BOMIM</name>
<dbReference type="Pfam" id="PF00125">
    <property type="entry name" value="Histone"/>
    <property type="match status" value="1"/>
</dbReference>
<feature type="domain" description="Core Histone H2A/H2B/H3" evidence="2">
    <location>
        <begin position="35"/>
        <end position="124"/>
    </location>
</feature>
<gene>
    <name evidence="4" type="primary">LOC100748609</name>
</gene>
<dbReference type="CDD" id="cd22911">
    <property type="entry name" value="HFD_H3"/>
    <property type="match status" value="1"/>
</dbReference>
<accession>A0A6P3DRG0</accession>
<dbReference type="GeneID" id="100748609"/>
<dbReference type="OrthoDB" id="420022at2759"/>
<dbReference type="PANTHER" id="PTHR11426">
    <property type="entry name" value="HISTONE H3"/>
    <property type="match status" value="1"/>
</dbReference>
<dbReference type="PRINTS" id="PR00622">
    <property type="entry name" value="HISTONEH3"/>
</dbReference>
<dbReference type="KEGG" id="bim:100748609"/>
<dbReference type="GO" id="GO:0000786">
    <property type="term" value="C:nucleosome"/>
    <property type="evidence" value="ECO:0007669"/>
    <property type="project" value="InterPro"/>
</dbReference>
<evidence type="ECO:0000259" key="2">
    <source>
        <dbReference type="Pfam" id="PF00125"/>
    </source>
</evidence>
<reference evidence="4" key="1">
    <citation type="submission" date="2025-08" db="UniProtKB">
        <authorList>
            <consortium name="RefSeq"/>
        </authorList>
    </citation>
    <scope>IDENTIFICATION</scope>
</reference>
<sequence length="133" mass="15641">MVRRKADARSIDSSRTAHSDKSRTDVLVDRRKIQKAHILKEIRYFRKSVELLIPKLPFARIVKEIMTDLFPRSDVRRVQPLALEALQEAAEAYLVQFFEDCVLLSQHGKRVTLQIQDMILMRRLRGRDDIINK</sequence>
<keyword evidence="3" id="KW-1185">Reference proteome</keyword>
<comment type="similarity">
    <text evidence="1">Belongs to the histone H3 family.</text>
</comment>
<dbReference type="SMART" id="SM00428">
    <property type="entry name" value="H3"/>
    <property type="match status" value="1"/>
</dbReference>
<dbReference type="RefSeq" id="XP_003489478.1">
    <property type="nucleotide sequence ID" value="XM_003489430.4"/>
</dbReference>
<dbReference type="Gene3D" id="1.10.20.10">
    <property type="entry name" value="Histone, subunit A"/>
    <property type="match status" value="1"/>
</dbReference>
<dbReference type="GO" id="GO:0030527">
    <property type="term" value="F:structural constituent of chromatin"/>
    <property type="evidence" value="ECO:0007669"/>
    <property type="project" value="InterPro"/>
</dbReference>
<evidence type="ECO:0000256" key="1">
    <source>
        <dbReference type="ARBA" id="ARBA00010343"/>
    </source>
</evidence>
<dbReference type="InterPro" id="IPR000164">
    <property type="entry name" value="Histone_H3/CENP-A"/>
</dbReference>